<feature type="domain" description="Protein kinase" evidence="7">
    <location>
        <begin position="15"/>
        <end position="272"/>
    </location>
</feature>
<dbReference type="RefSeq" id="WP_233452636.1">
    <property type="nucleotide sequence ID" value="NZ_BMSU01000031.1"/>
</dbReference>
<dbReference type="SUPFAM" id="SSF50969">
    <property type="entry name" value="YVTN repeat-like/Quinoprotein amine dehydrogenase"/>
    <property type="match status" value="1"/>
</dbReference>
<dbReference type="InterPro" id="IPR000719">
    <property type="entry name" value="Prot_kinase_dom"/>
</dbReference>
<protein>
    <submittedName>
        <fullName evidence="8">Outer membrane protein assembly factor BamB</fullName>
    </submittedName>
</protein>
<dbReference type="SUPFAM" id="SSF56112">
    <property type="entry name" value="Protein kinase-like (PK-like)"/>
    <property type="match status" value="1"/>
</dbReference>
<dbReference type="InterPro" id="IPR011044">
    <property type="entry name" value="Quino_amine_DH_bsu"/>
</dbReference>
<evidence type="ECO:0000256" key="2">
    <source>
        <dbReference type="ARBA" id="ARBA00022741"/>
    </source>
</evidence>
<gene>
    <name evidence="8" type="ORF">FHS33_006677</name>
</gene>
<dbReference type="PROSITE" id="PS00107">
    <property type="entry name" value="PROTEIN_KINASE_ATP"/>
    <property type="match status" value="1"/>
</dbReference>
<dbReference type="PROSITE" id="PS50011">
    <property type="entry name" value="PROTEIN_KINASE_DOM"/>
    <property type="match status" value="1"/>
</dbReference>
<evidence type="ECO:0000256" key="5">
    <source>
        <dbReference type="PROSITE-ProRule" id="PRU10141"/>
    </source>
</evidence>
<evidence type="ECO:0000313" key="8">
    <source>
        <dbReference type="EMBL" id="MBA8948204.1"/>
    </source>
</evidence>
<evidence type="ECO:0000256" key="1">
    <source>
        <dbReference type="ARBA" id="ARBA00022679"/>
    </source>
</evidence>
<evidence type="ECO:0000256" key="3">
    <source>
        <dbReference type="ARBA" id="ARBA00022777"/>
    </source>
</evidence>
<organism evidence="8 9">
    <name type="scientific">Streptomyces calvus</name>
    <dbReference type="NCBI Taxonomy" id="67282"/>
    <lineage>
        <taxon>Bacteria</taxon>
        <taxon>Bacillati</taxon>
        <taxon>Actinomycetota</taxon>
        <taxon>Actinomycetes</taxon>
        <taxon>Kitasatosporales</taxon>
        <taxon>Streptomycetaceae</taxon>
        <taxon>Streptomyces</taxon>
    </lineage>
</organism>
<dbReference type="GO" id="GO:0004674">
    <property type="term" value="F:protein serine/threonine kinase activity"/>
    <property type="evidence" value="ECO:0007669"/>
    <property type="project" value="TreeGrafter"/>
</dbReference>
<keyword evidence="4 5" id="KW-0067">ATP-binding</keyword>
<proteinExistence type="predicted"/>
<dbReference type="PROSITE" id="PS00108">
    <property type="entry name" value="PROTEIN_KINASE_ST"/>
    <property type="match status" value="1"/>
</dbReference>
<dbReference type="InterPro" id="IPR002372">
    <property type="entry name" value="PQQ_rpt_dom"/>
</dbReference>
<evidence type="ECO:0000313" key="9">
    <source>
        <dbReference type="Proteomes" id="UP000530412"/>
    </source>
</evidence>
<dbReference type="Gene3D" id="2.130.10.10">
    <property type="entry name" value="YVTN repeat-like/Quinoprotein amine dehydrogenase"/>
    <property type="match status" value="2"/>
</dbReference>
<dbReference type="AlphaFoldDB" id="A0AA40SKM6"/>
<dbReference type="Pfam" id="PF00069">
    <property type="entry name" value="Pkinase"/>
    <property type="match status" value="1"/>
</dbReference>
<dbReference type="Gene3D" id="3.30.200.20">
    <property type="entry name" value="Phosphorylase Kinase, domain 1"/>
    <property type="match status" value="1"/>
</dbReference>
<dbReference type="InterPro" id="IPR008271">
    <property type="entry name" value="Ser/Thr_kinase_AS"/>
</dbReference>
<keyword evidence="1" id="KW-0808">Transferase</keyword>
<dbReference type="CDD" id="cd14014">
    <property type="entry name" value="STKc_PknB_like"/>
    <property type="match status" value="1"/>
</dbReference>
<dbReference type="GO" id="GO:0005524">
    <property type="term" value="F:ATP binding"/>
    <property type="evidence" value="ECO:0007669"/>
    <property type="project" value="UniProtKB-UniRule"/>
</dbReference>
<dbReference type="PANTHER" id="PTHR43289:SF34">
    <property type="entry name" value="SERINE_THREONINE-PROTEIN KINASE YBDM-RELATED"/>
    <property type="match status" value="1"/>
</dbReference>
<dbReference type="InterPro" id="IPR015943">
    <property type="entry name" value="WD40/YVTN_repeat-like_dom_sf"/>
</dbReference>
<dbReference type="InterPro" id="IPR018391">
    <property type="entry name" value="PQQ_b-propeller_rpt"/>
</dbReference>
<keyword evidence="3" id="KW-0418">Kinase</keyword>
<dbReference type="Pfam" id="PF13360">
    <property type="entry name" value="PQQ_2"/>
    <property type="match status" value="1"/>
</dbReference>
<dbReference type="SUPFAM" id="SSF50998">
    <property type="entry name" value="Quinoprotein alcohol dehydrogenase-like"/>
    <property type="match status" value="1"/>
</dbReference>
<sequence>MRLQDEETPSVVGEYRIERRIGAGGMGVVYLAVSPSGRQVALKVIRWEFAHDIDYLARFRHEIEAARQVSGAFTASVVGADADAEPPWMATQYFDSPTLSERVRESGVLEEDAVWRLGRGLAEALRDIHRAGLVHRDLKPSNVLLTEDGPRVIDFGIARVLRAEPLTRTGKILGTVSFMAPEQVSTPREVGTAADVFALGGVLTYAATGQGPFDGDTGAPPIAVAMKIVQDDPDLAEVPSALRSVIEKCLRKDPSSRPSPTELLALLNEKEVDCAERPKETTAPEGIANGPRPRPRARIYLAAVAAIGVAVAVSMAQVGTAGGDRDDAEGSASPSAKASSTRAASVDEPVAALRPKGWALWEKKPTTSTEHLAHDIPACAGSGDVLVCTEAGVVAERIDVASGRVRWSKRHTDESSQPGLVVGFVGDTVLVQDVDEEQLVGFDVNTGDRLWSAQASGPPTFTLQKSTVTTTHHHVDGVRIDRRDARTGKLIGSRTFPAGEYYDLFDGGDNVLHLLRYGEEGFITSVAVLHAATLQTTKVLATFDEDPGTPVAADGDTLSLLLDGKSVTRITNADGNVERLPLRDAFVGTARVQGDMLYLSRTDGMLAAYDLRTGLRKWTMETTGESPARPVFSDGRLYSLVGDGRIICVDAATGKTVWRSAARRDPNLSVADLTRRRTEPVVLDGRVYAGSTTGSIFAIAPPTA</sequence>
<dbReference type="SMART" id="SM00564">
    <property type="entry name" value="PQQ"/>
    <property type="match status" value="4"/>
</dbReference>
<comment type="caution">
    <text evidence="8">The sequence shown here is derived from an EMBL/GenBank/DDBJ whole genome shotgun (WGS) entry which is preliminary data.</text>
</comment>
<dbReference type="EMBL" id="JACJIE010000029">
    <property type="protein sequence ID" value="MBA8948204.1"/>
    <property type="molecule type" value="Genomic_DNA"/>
</dbReference>
<accession>A0AA40SKM6</accession>
<feature type="region of interest" description="Disordered" evidence="6">
    <location>
        <begin position="321"/>
        <end position="348"/>
    </location>
</feature>
<feature type="binding site" evidence="5">
    <location>
        <position position="43"/>
    </location>
    <ligand>
        <name>ATP</name>
        <dbReference type="ChEBI" id="CHEBI:30616"/>
    </ligand>
</feature>
<dbReference type="InterPro" id="IPR011047">
    <property type="entry name" value="Quinoprotein_ADH-like_sf"/>
</dbReference>
<name>A0AA40SKM6_9ACTN</name>
<evidence type="ECO:0000256" key="4">
    <source>
        <dbReference type="ARBA" id="ARBA00022840"/>
    </source>
</evidence>
<evidence type="ECO:0000256" key="6">
    <source>
        <dbReference type="SAM" id="MobiDB-lite"/>
    </source>
</evidence>
<feature type="compositionally biased region" description="Polar residues" evidence="6">
    <location>
        <begin position="332"/>
        <end position="343"/>
    </location>
</feature>
<dbReference type="PANTHER" id="PTHR43289">
    <property type="entry name" value="MITOGEN-ACTIVATED PROTEIN KINASE KINASE KINASE 20-RELATED"/>
    <property type="match status" value="1"/>
</dbReference>
<keyword evidence="2 5" id="KW-0547">Nucleotide-binding</keyword>
<dbReference type="InterPro" id="IPR017441">
    <property type="entry name" value="Protein_kinase_ATP_BS"/>
</dbReference>
<dbReference type="SMART" id="SM00220">
    <property type="entry name" value="S_TKc"/>
    <property type="match status" value="1"/>
</dbReference>
<dbReference type="Proteomes" id="UP000530412">
    <property type="component" value="Unassembled WGS sequence"/>
</dbReference>
<dbReference type="InterPro" id="IPR011009">
    <property type="entry name" value="Kinase-like_dom_sf"/>
</dbReference>
<reference evidence="8 9" key="1">
    <citation type="submission" date="2020-08" db="EMBL/GenBank/DDBJ databases">
        <title>Genomic Encyclopedia of Type Strains, Phase III (KMG-III): the genomes of soil and plant-associated and newly described type strains.</title>
        <authorList>
            <person name="Whitman W."/>
        </authorList>
    </citation>
    <scope>NUCLEOTIDE SEQUENCE [LARGE SCALE GENOMIC DNA]</scope>
    <source>
        <strain evidence="8 9">CECT 3271</strain>
    </source>
</reference>
<evidence type="ECO:0000259" key="7">
    <source>
        <dbReference type="PROSITE" id="PS50011"/>
    </source>
</evidence>
<dbReference type="Gene3D" id="1.10.510.10">
    <property type="entry name" value="Transferase(Phosphotransferase) domain 1"/>
    <property type="match status" value="1"/>
</dbReference>